<gene>
    <name evidence="1" type="ORF">I858_001830</name>
</gene>
<sequence length="108" mass="12856">MAIFEDKKITMLKEKYLEEQHYEVDHHKFSLTLDPIVCYSSRIVDYNWIVKLDDGKFFNAKMTPTLLGYPDTRVANIIQDLKKIDKYEDDYLANAINDKIDEIYRESL</sequence>
<reference evidence="1" key="1">
    <citation type="submission" date="2016-10" db="EMBL/GenBank/DDBJ databases">
        <authorList>
            <person name="See-Too W.S."/>
        </authorList>
    </citation>
    <scope>NUCLEOTIDE SEQUENCE</scope>
    <source>
        <strain evidence="1">L10.15</strain>
    </source>
</reference>
<keyword evidence="2" id="KW-1185">Reference proteome</keyword>
<protein>
    <submittedName>
        <fullName evidence="1">Uncharacterized protein</fullName>
    </submittedName>
</protein>
<dbReference type="RefSeq" id="WP_065524379.1">
    <property type="nucleotide sequence ID" value="NZ_CP016540.2"/>
</dbReference>
<dbReference type="AlphaFoldDB" id="A0A1B1RXZ0"/>
<evidence type="ECO:0000313" key="2">
    <source>
        <dbReference type="Proteomes" id="UP000053354"/>
    </source>
</evidence>
<accession>A0A1B1RXZ0</accession>
<name>A0A1B1RXZ0_9BACL</name>
<dbReference type="KEGG" id="pll:I858_001830"/>
<proteinExistence type="predicted"/>
<dbReference type="Proteomes" id="UP000053354">
    <property type="component" value="Chromosome"/>
</dbReference>
<organism evidence="1 2">
    <name type="scientific">Planococcus versutus</name>
    <dbReference type="NCBI Taxonomy" id="1302659"/>
    <lineage>
        <taxon>Bacteria</taxon>
        <taxon>Bacillati</taxon>
        <taxon>Bacillota</taxon>
        <taxon>Bacilli</taxon>
        <taxon>Bacillales</taxon>
        <taxon>Caryophanaceae</taxon>
        <taxon>Planococcus</taxon>
    </lineage>
</organism>
<evidence type="ECO:0000313" key="1">
    <source>
        <dbReference type="EMBL" id="ANU25815.1"/>
    </source>
</evidence>
<dbReference type="EMBL" id="CP016540">
    <property type="protein sequence ID" value="ANU25815.1"/>
    <property type="molecule type" value="Genomic_DNA"/>
</dbReference>